<reference evidence="2 3" key="1">
    <citation type="journal article" date="2015" name="Genome Announc.">
        <title>Complete Genome Sequence of Spiroplasma cantharicola CC-1T (DSM 21588), a Bacterium Isolated from Soldier Beetle (Cantharis carolinus).</title>
        <authorList>
            <person name="Lo W.S."/>
            <person name="Liu P.Y."/>
            <person name="Kuo C.H."/>
        </authorList>
    </citation>
    <scope>NUCLEOTIDE SEQUENCE [LARGE SCALE GENOMIC DNA]</scope>
    <source>
        <strain evidence="2 3">CC-1</strain>
    </source>
</reference>
<dbReference type="KEGG" id="scj:SCANT_v1c03220"/>
<name>A0A0M4KE80_9MOLU</name>
<dbReference type="OrthoDB" id="387320at2"/>
<evidence type="ECO:0000313" key="3">
    <source>
        <dbReference type="Proteomes" id="UP000063919"/>
    </source>
</evidence>
<dbReference type="Proteomes" id="UP000063919">
    <property type="component" value="Chromosome"/>
</dbReference>
<proteinExistence type="predicted"/>
<protein>
    <submittedName>
        <fullName evidence="2">Uncharacterized protein</fullName>
    </submittedName>
</protein>
<gene>
    <name evidence="2" type="ORF">SCANT_v1c03220</name>
</gene>
<dbReference type="AlphaFoldDB" id="A0A0M4KE80"/>
<accession>A0A0M4KE80</accession>
<evidence type="ECO:0000256" key="1">
    <source>
        <dbReference type="SAM" id="Coils"/>
    </source>
</evidence>
<keyword evidence="1" id="KW-0175">Coiled coil</keyword>
<organism evidence="2 3">
    <name type="scientific">Spiroplasma cantharicola</name>
    <dbReference type="NCBI Taxonomy" id="362837"/>
    <lineage>
        <taxon>Bacteria</taxon>
        <taxon>Bacillati</taxon>
        <taxon>Mycoplasmatota</taxon>
        <taxon>Mollicutes</taxon>
        <taxon>Entomoplasmatales</taxon>
        <taxon>Spiroplasmataceae</taxon>
        <taxon>Spiroplasma</taxon>
    </lineage>
</organism>
<feature type="coiled-coil region" evidence="1">
    <location>
        <begin position="262"/>
        <end position="289"/>
    </location>
</feature>
<dbReference type="PATRIC" id="fig|362837.3.peg.324"/>
<evidence type="ECO:0000313" key="2">
    <source>
        <dbReference type="EMBL" id="ALD66232.1"/>
    </source>
</evidence>
<keyword evidence="3" id="KW-1185">Reference proteome</keyword>
<sequence>MAVNNKSLGKKISTTRTKTVIVKKPGSNEYLYQKFGPKALALINKYNLQIDDSYKKLISSYERINSLPKDDPRKPNLIDLWEGEFNRIFKHFWENFANGQFSNERTISGWKDRLDVKPVSVLPDEKRRDLISRLSPTAADFKGNKTTKEEILFRAGYQNQVKTEKINFTATAKTGQNLFEIENLLSAAEEKGVGEPESILKNSFAALQSSENEVDSTKSFIRIDEETELMTSTAIPDPNLLDFINEGTVATSLEENQKSDEVVNKEINKETKNKELKEVKETEEKKTENIGYIAKENMSREEFNRTNNIELTENSFVQEDQSLAALELGTEFFQKHLTEEFDIKTNVYVTEKMGKIEYSSKDELILPEKRNILSKEGFEINLNPEKTSLLVTNPTKIDKSDEVRPYHEERPVGHYPINYDASKRPMIHDLIAANERESLALDEMTHKVEYLRQLRNDRRHRVNMMKIERANSYIITRARRLAESRELKRLKRREDVNVKAIEKAERLRRLHERQKLIELMKERQLKRTEEKRVASVLRLERERRYERDAKYRAEIATIDAQIRQEQELIKGTELKMKAYFTKINDNEMFDESLKVAKEIVPSYKAIQEKAATIQQLEEKKRKDRVEKISRKFIKNIK</sequence>
<dbReference type="EMBL" id="CP012622">
    <property type="protein sequence ID" value="ALD66232.1"/>
    <property type="molecule type" value="Genomic_DNA"/>
</dbReference>